<keyword evidence="3" id="KW-0324">Glycolysis</keyword>
<protein>
    <recommendedName>
        <fullName evidence="3">Triosephosphate isomerase</fullName>
        <ecNumber evidence="3">5.3.1.1</ecNumber>
    </recommendedName>
</protein>
<dbReference type="CDD" id="cd00311">
    <property type="entry name" value="TIM"/>
    <property type="match status" value="1"/>
</dbReference>
<dbReference type="PROSITE" id="PS51440">
    <property type="entry name" value="TIM_2"/>
    <property type="match status" value="1"/>
</dbReference>
<keyword evidence="2 3" id="KW-0413">Isomerase</keyword>
<dbReference type="GO" id="GO:0046166">
    <property type="term" value="P:glyceraldehyde-3-phosphate biosynthetic process"/>
    <property type="evidence" value="ECO:0007669"/>
    <property type="project" value="TreeGrafter"/>
</dbReference>
<dbReference type="GO" id="GO:0019563">
    <property type="term" value="P:glycerol catabolic process"/>
    <property type="evidence" value="ECO:0007669"/>
    <property type="project" value="TreeGrafter"/>
</dbReference>
<dbReference type="GO" id="GO:0004807">
    <property type="term" value="F:triose-phosphate isomerase activity"/>
    <property type="evidence" value="ECO:0007669"/>
    <property type="project" value="UniProtKB-UniRule"/>
</dbReference>
<dbReference type="SUPFAM" id="SSF51351">
    <property type="entry name" value="Triosephosphate isomerase (TIM)"/>
    <property type="match status" value="1"/>
</dbReference>
<keyword evidence="3" id="KW-0312">Gluconeogenesis</keyword>
<dbReference type="InterPro" id="IPR035990">
    <property type="entry name" value="TIM_sf"/>
</dbReference>
<evidence type="ECO:0000313" key="4">
    <source>
        <dbReference type="EMBL" id="OIO20498.1"/>
    </source>
</evidence>
<comment type="similarity">
    <text evidence="1 3">Belongs to the triosephosphate isomerase family.</text>
</comment>
<name>A0A1J4U7I0_9BACT</name>
<dbReference type="GO" id="GO:0006094">
    <property type="term" value="P:gluconeogenesis"/>
    <property type="evidence" value="ECO:0007669"/>
    <property type="project" value="UniProtKB-UniPathway"/>
</dbReference>
<sequence length="246" mass="27354">MKYIFGNWKMYLDYKQSIEMAQSLVSKNLSKKDDLEIAVFPTALVMKEVIEILKSTNVKTGTQDAGHPSRGAYTGMISAEMYKDVGCVYALAGHSERRHLFGETNKDVRVKIESYLDAGLKSVICIGETQRDRDNDKTRYRLQKQIMRAFDGLNFGEGQILVAYEPVWAIGTGNACLPVDAVDRINFIKSEIAKYSQNFVPVLYGGSVDEDNMLSYFSLDSIDGVLIGSASAKISSFGNIIKSVLK</sequence>
<organism evidence="4 5">
    <name type="scientific">Candidatus Magasanikbacteria bacterium CG1_02_32_51</name>
    <dbReference type="NCBI Taxonomy" id="1805238"/>
    <lineage>
        <taxon>Bacteria</taxon>
        <taxon>Candidatus Magasanikiibacteriota</taxon>
    </lineage>
</organism>
<comment type="caution">
    <text evidence="4">The sequence shown here is derived from an EMBL/GenBank/DDBJ whole genome shotgun (WGS) entry which is preliminary data.</text>
</comment>
<comment type="pathway">
    <text evidence="3">Carbohydrate biosynthesis; gluconeogenesis.</text>
</comment>
<dbReference type="Gene3D" id="3.20.20.70">
    <property type="entry name" value="Aldolase class I"/>
    <property type="match status" value="1"/>
</dbReference>
<keyword evidence="3" id="KW-0963">Cytoplasm</keyword>
<dbReference type="UniPathway" id="UPA00138"/>
<dbReference type="InterPro" id="IPR000652">
    <property type="entry name" value="Triosephosphate_isomerase"/>
</dbReference>
<comment type="subunit">
    <text evidence="3">Homodimer.</text>
</comment>
<comment type="catalytic activity">
    <reaction evidence="3">
        <text>D-glyceraldehyde 3-phosphate = dihydroxyacetone phosphate</text>
        <dbReference type="Rhea" id="RHEA:18585"/>
        <dbReference type="ChEBI" id="CHEBI:57642"/>
        <dbReference type="ChEBI" id="CHEBI:59776"/>
        <dbReference type="EC" id="5.3.1.1"/>
    </reaction>
</comment>
<proteinExistence type="inferred from homology"/>
<dbReference type="AlphaFoldDB" id="A0A1J4U7I0"/>
<dbReference type="UniPathway" id="UPA00109">
    <property type="reaction ID" value="UER00189"/>
</dbReference>
<evidence type="ECO:0000256" key="2">
    <source>
        <dbReference type="ARBA" id="ARBA00023235"/>
    </source>
</evidence>
<dbReference type="InterPro" id="IPR013785">
    <property type="entry name" value="Aldolase_TIM"/>
</dbReference>
<evidence type="ECO:0000256" key="1">
    <source>
        <dbReference type="ARBA" id="ARBA00007422"/>
    </source>
</evidence>
<dbReference type="NCBIfam" id="TIGR00419">
    <property type="entry name" value="tim"/>
    <property type="match status" value="1"/>
</dbReference>
<dbReference type="STRING" id="1805238.AUJ23_00245"/>
<reference evidence="4 5" key="1">
    <citation type="journal article" date="2016" name="Environ. Microbiol.">
        <title>Genomic resolution of a cold subsurface aquifer community provides metabolic insights for novel microbes adapted to high CO concentrations.</title>
        <authorList>
            <person name="Probst A.J."/>
            <person name="Castelle C.J."/>
            <person name="Singh A."/>
            <person name="Brown C.T."/>
            <person name="Anantharaman K."/>
            <person name="Sharon I."/>
            <person name="Hug L.A."/>
            <person name="Burstein D."/>
            <person name="Emerson J.B."/>
            <person name="Thomas B.C."/>
            <person name="Banfield J.F."/>
        </authorList>
    </citation>
    <scope>NUCLEOTIDE SEQUENCE [LARGE SCALE GENOMIC DNA]</scope>
    <source>
        <strain evidence="4">CG1_02_32_51</strain>
    </source>
</reference>
<evidence type="ECO:0000256" key="3">
    <source>
        <dbReference type="RuleBase" id="RU363013"/>
    </source>
</evidence>
<gene>
    <name evidence="4" type="ORF">AUJ23_00245</name>
</gene>
<evidence type="ECO:0000313" key="5">
    <source>
        <dbReference type="Proteomes" id="UP000181941"/>
    </source>
</evidence>
<dbReference type="InterPro" id="IPR020861">
    <property type="entry name" value="Triosephosphate_isomerase_AS"/>
</dbReference>
<accession>A0A1J4U7I0</accession>
<dbReference type="EMBL" id="MNVC01000003">
    <property type="protein sequence ID" value="OIO20498.1"/>
    <property type="molecule type" value="Genomic_DNA"/>
</dbReference>
<comment type="pathway">
    <text evidence="3">Carbohydrate degradation; glycolysis; D-glyceraldehyde 3-phosphate from glycerone phosphate: step 1/1.</text>
</comment>
<dbReference type="Proteomes" id="UP000181941">
    <property type="component" value="Unassembled WGS sequence"/>
</dbReference>
<dbReference type="GO" id="GO:0006096">
    <property type="term" value="P:glycolytic process"/>
    <property type="evidence" value="ECO:0007669"/>
    <property type="project" value="UniProtKB-UniRule"/>
</dbReference>
<dbReference type="EC" id="5.3.1.1" evidence="3"/>
<comment type="subcellular location">
    <subcellularLocation>
        <location evidence="3">Cytoplasm</location>
    </subcellularLocation>
</comment>
<dbReference type="PANTHER" id="PTHR21139:SF42">
    <property type="entry name" value="TRIOSEPHOSPHATE ISOMERASE"/>
    <property type="match status" value="1"/>
</dbReference>
<dbReference type="GO" id="GO:0005829">
    <property type="term" value="C:cytosol"/>
    <property type="evidence" value="ECO:0007669"/>
    <property type="project" value="TreeGrafter"/>
</dbReference>
<dbReference type="Pfam" id="PF00121">
    <property type="entry name" value="TIM"/>
    <property type="match status" value="1"/>
</dbReference>
<dbReference type="PROSITE" id="PS00171">
    <property type="entry name" value="TIM_1"/>
    <property type="match status" value="1"/>
</dbReference>
<dbReference type="PANTHER" id="PTHR21139">
    <property type="entry name" value="TRIOSEPHOSPHATE ISOMERASE"/>
    <property type="match status" value="1"/>
</dbReference>